<dbReference type="SUPFAM" id="SSF55060">
    <property type="entry name" value="GHMP Kinase, C-terminal domain"/>
    <property type="match status" value="1"/>
</dbReference>
<evidence type="ECO:0000256" key="6">
    <source>
        <dbReference type="ARBA" id="ARBA00023098"/>
    </source>
</evidence>
<gene>
    <name evidence="10" type="ordered locus">LMRG_02440</name>
</gene>
<dbReference type="Pfam" id="PF22700">
    <property type="entry name" value="MVD-like_N"/>
    <property type="match status" value="1"/>
</dbReference>
<dbReference type="PANTHER" id="PTHR10977:SF3">
    <property type="entry name" value="DIPHOSPHOMEVALONATE DECARBOXYLASE"/>
    <property type="match status" value="1"/>
</dbReference>
<accession>A0A0H3GCC2</accession>
<evidence type="ECO:0000313" key="11">
    <source>
        <dbReference type="Proteomes" id="UP000001288"/>
    </source>
</evidence>
<keyword evidence="4" id="KW-0547">Nucleotide-binding</keyword>
<protein>
    <recommendedName>
        <fullName evidence="2">diphosphomevalonate decarboxylase</fullName>
        <ecNumber evidence="2">4.1.1.33</ecNumber>
    </recommendedName>
</protein>
<dbReference type="AlphaFoldDB" id="A0A0H3GCC2"/>
<proteinExistence type="inferred from homology"/>
<evidence type="ECO:0000256" key="2">
    <source>
        <dbReference type="ARBA" id="ARBA00012296"/>
    </source>
</evidence>
<dbReference type="GO" id="GO:0005829">
    <property type="term" value="C:cytosol"/>
    <property type="evidence" value="ECO:0007669"/>
    <property type="project" value="InterPro"/>
</dbReference>
<reference evidence="11" key="1">
    <citation type="submission" date="2010-04" db="EMBL/GenBank/DDBJ databases">
        <title>The genome sequence of Listeria monocytogenes strain 10403S.</title>
        <authorList>
            <consortium name="The Broad Institute Genome Sequencing Platform"/>
            <consortium name="The Broad Institute Genome Sequencing Center for Infectious Disease"/>
            <person name="Borowsky M."/>
            <person name="Borodovsky M."/>
            <person name="Young S.K."/>
            <person name="Zeng Q."/>
            <person name="Koehrsen M."/>
            <person name="Fitzgerald M."/>
            <person name="Wiedmann M."/>
            <person name="Swaminathan B."/>
            <person name="Lauer P."/>
            <person name="Portnoy D."/>
            <person name="Cossart P."/>
            <person name="Buchrieser C."/>
            <person name="Higgins D."/>
            <person name="Abouelleil A."/>
            <person name="Alvarado L."/>
            <person name="Arachchi H.M."/>
            <person name="Berlin A."/>
            <person name="Borenstein D."/>
            <person name="Brown A."/>
            <person name="Chapman S.B."/>
            <person name="Chen Z."/>
            <person name="Dunbar C.D."/>
            <person name="Engels R."/>
            <person name="Freedman E."/>
            <person name="Gearin G."/>
            <person name="Gellesch M."/>
            <person name="Goldberg J."/>
            <person name="Griggs A."/>
            <person name="Gujja S."/>
            <person name="Heilman E."/>
            <person name="Heiman D."/>
            <person name="Howarth C."/>
            <person name="Jen D."/>
            <person name="Larson L."/>
            <person name="Lui A."/>
            <person name="MacDonald J."/>
            <person name="Mehta T."/>
            <person name="Montmayeur A."/>
            <person name="Neiman D."/>
            <person name="Park D."/>
            <person name="Pearson M."/>
            <person name="Priest M."/>
            <person name="Richards J."/>
            <person name="Roberts A."/>
            <person name="Saif S."/>
            <person name="Shea T."/>
            <person name="Shenoy N."/>
            <person name="Sisk P."/>
            <person name="Stolte C."/>
            <person name="Sykes S."/>
            <person name="Walk T."/>
            <person name="White J."/>
            <person name="Yandava C."/>
            <person name="Haas B."/>
            <person name="Nusbaum C."/>
            <person name="Birren B."/>
        </authorList>
    </citation>
    <scope>NUCLEOTIDE SEQUENCE [LARGE SCALE GENOMIC DNA]</scope>
    <source>
        <strain evidence="11">10403S</strain>
    </source>
</reference>
<dbReference type="InterPro" id="IPR020568">
    <property type="entry name" value="Ribosomal_Su5_D2-typ_SF"/>
</dbReference>
<keyword evidence="7" id="KW-0456">Lyase</keyword>
<keyword evidence="3" id="KW-0444">Lipid biosynthesis</keyword>
<dbReference type="GO" id="GO:0005524">
    <property type="term" value="F:ATP binding"/>
    <property type="evidence" value="ECO:0007669"/>
    <property type="project" value="UniProtKB-KW"/>
</dbReference>
<sequence length="339" mass="37391">MLELHKNGFLRLEKVVMKATAIAHTNVALIKYWGKRDEHLILPANSSLSFTVDKFYTKTTVEWDEKLTQDTFILNNEQKTDAKVARFIDKMREEFGISAKAKITSENHVPTAAGLASSASAFAALALAGSNAAGRKDTKEYISRLARFGSGSASRSVFGDFVIWEKGELADGSDSFAVPFTNKLCDKMSLVVAVVSDKEKKVSSRDGMRLTVETSPFFENWVSAAEIDLEEMKQAILDEDFIKVGEITERNGMKMHATTLGAEPPFTYFQPQSLEIMDAVRELRENGIPAYFTMDAGPNVKVICERANENIVAEKLSGLAKNVLICHAGKEASVVSDEK</sequence>
<feature type="domain" description="Diphosphomevalonate decarboxylase-like N-terminal" evidence="9">
    <location>
        <begin position="23"/>
        <end position="177"/>
    </location>
</feature>
<dbReference type="InterPro" id="IPR036554">
    <property type="entry name" value="GHMP_kinase_C_sf"/>
</dbReference>
<dbReference type="SUPFAM" id="SSF54211">
    <property type="entry name" value="Ribosomal protein S5 domain 2-like"/>
    <property type="match status" value="1"/>
</dbReference>
<evidence type="ECO:0000256" key="3">
    <source>
        <dbReference type="ARBA" id="ARBA00022516"/>
    </source>
</evidence>
<organism evidence="10 11">
    <name type="scientific">Listeria monocytogenes serotype 1/2a (strain 10403S)</name>
    <dbReference type="NCBI Taxonomy" id="393133"/>
    <lineage>
        <taxon>Bacteria</taxon>
        <taxon>Bacillati</taxon>
        <taxon>Bacillota</taxon>
        <taxon>Bacilli</taxon>
        <taxon>Bacillales</taxon>
        <taxon>Listeriaceae</taxon>
        <taxon>Listeria</taxon>
    </lineage>
</organism>
<keyword evidence="5" id="KW-0067">ATP-binding</keyword>
<feature type="domain" description="Mvd1 C-terminal" evidence="8">
    <location>
        <begin position="191"/>
        <end position="317"/>
    </location>
</feature>
<dbReference type="GO" id="GO:0004163">
    <property type="term" value="F:diphosphomevalonate decarboxylase activity"/>
    <property type="evidence" value="ECO:0007669"/>
    <property type="project" value="UniProtKB-EC"/>
</dbReference>
<name>A0A0H3GCC2_LISM4</name>
<evidence type="ECO:0000259" key="9">
    <source>
        <dbReference type="Pfam" id="PF22700"/>
    </source>
</evidence>
<dbReference type="InterPro" id="IPR014721">
    <property type="entry name" value="Ribsml_uS5_D2-typ_fold_subgr"/>
</dbReference>
<dbReference type="InterPro" id="IPR041431">
    <property type="entry name" value="Mvd1_C"/>
</dbReference>
<evidence type="ECO:0000313" key="10">
    <source>
        <dbReference type="EMBL" id="AEO05032.1"/>
    </source>
</evidence>
<dbReference type="KEGG" id="lmt:LMRG_02440"/>
<keyword evidence="6" id="KW-0443">Lipid metabolism</keyword>
<dbReference type="Proteomes" id="UP000001288">
    <property type="component" value="Chromosome"/>
</dbReference>
<dbReference type="FunFam" id="3.30.70.890:FF:000034">
    <property type="entry name" value="Diphosphomevalonate decarboxylase"/>
    <property type="match status" value="1"/>
</dbReference>
<dbReference type="NCBIfam" id="TIGR01240">
    <property type="entry name" value="mevDPdecarb"/>
    <property type="match status" value="1"/>
</dbReference>
<dbReference type="Gene3D" id="3.30.230.10">
    <property type="match status" value="1"/>
</dbReference>
<dbReference type="PANTHER" id="PTHR10977">
    <property type="entry name" value="DIPHOSPHOMEVALONATE DECARBOXYLASE"/>
    <property type="match status" value="1"/>
</dbReference>
<dbReference type="InterPro" id="IPR053859">
    <property type="entry name" value="MVD-like_N"/>
</dbReference>
<dbReference type="GO" id="GO:0019287">
    <property type="term" value="P:isopentenyl diphosphate biosynthetic process, mevalonate pathway"/>
    <property type="evidence" value="ECO:0007669"/>
    <property type="project" value="InterPro"/>
</dbReference>
<dbReference type="EMBL" id="CP002002">
    <property type="protein sequence ID" value="AEO05032.1"/>
    <property type="molecule type" value="Genomic_DNA"/>
</dbReference>
<dbReference type="FunFam" id="3.30.230.10:FF:000072">
    <property type="entry name" value="Diphosphomevalonate decarboxylase"/>
    <property type="match status" value="1"/>
</dbReference>
<dbReference type="Pfam" id="PF18376">
    <property type="entry name" value="MDD_C"/>
    <property type="match status" value="1"/>
</dbReference>
<evidence type="ECO:0000256" key="1">
    <source>
        <dbReference type="ARBA" id="ARBA00008831"/>
    </source>
</evidence>
<dbReference type="EC" id="4.1.1.33" evidence="2"/>
<comment type="similarity">
    <text evidence="1">Belongs to the diphosphomevalonate decarboxylase family.</text>
</comment>
<dbReference type="HOGENOM" id="CLU_040369_0_0_9"/>
<dbReference type="PIRSF" id="PIRSF015950">
    <property type="entry name" value="Mev_P_decrbx"/>
    <property type="match status" value="1"/>
</dbReference>
<dbReference type="InterPro" id="IPR005935">
    <property type="entry name" value="Mev_decarb"/>
</dbReference>
<evidence type="ECO:0000256" key="4">
    <source>
        <dbReference type="ARBA" id="ARBA00022741"/>
    </source>
</evidence>
<evidence type="ECO:0000256" key="7">
    <source>
        <dbReference type="ARBA" id="ARBA00023239"/>
    </source>
</evidence>
<evidence type="ECO:0000259" key="8">
    <source>
        <dbReference type="Pfam" id="PF18376"/>
    </source>
</evidence>
<evidence type="ECO:0000256" key="5">
    <source>
        <dbReference type="ARBA" id="ARBA00022840"/>
    </source>
</evidence>
<dbReference type="Gene3D" id="3.30.70.890">
    <property type="entry name" value="GHMP kinase, C-terminal domain"/>
    <property type="match status" value="1"/>
</dbReference>
<dbReference type="InterPro" id="IPR029765">
    <property type="entry name" value="Mev_diP_decarb"/>
</dbReference>